<dbReference type="NCBIfam" id="TIGR00612">
    <property type="entry name" value="ispG_gcpE"/>
    <property type="match status" value="1"/>
</dbReference>
<dbReference type="InterPro" id="IPR016425">
    <property type="entry name" value="IspG_bac"/>
</dbReference>
<evidence type="ECO:0000256" key="1">
    <source>
        <dbReference type="ARBA" id="ARBA00022485"/>
    </source>
</evidence>
<feature type="binding site" evidence="7">
    <location>
        <position position="296"/>
    </location>
    <ligand>
        <name>[4Fe-4S] cluster</name>
        <dbReference type="ChEBI" id="CHEBI:49883"/>
    </ligand>
</feature>
<dbReference type="AlphaFoldDB" id="A0A9D1GS12"/>
<accession>A0A9D1GS12</accession>
<dbReference type="InterPro" id="IPR045854">
    <property type="entry name" value="NO2/SO3_Rdtase_4Fe4S_sf"/>
</dbReference>
<dbReference type="PANTHER" id="PTHR30454:SF0">
    <property type="entry name" value="4-HYDROXY-3-METHYLBUT-2-EN-1-YL DIPHOSPHATE SYNTHASE (FERREDOXIN), CHLOROPLASTIC"/>
    <property type="match status" value="1"/>
</dbReference>
<name>A0A9D1GS12_9MOLU</name>
<evidence type="ECO:0000259" key="8">
    <source>
        <dbReference type="Pfam" id="PF04551"/>
    </source>
</evidence>
<protein>
    <recommendedName>
        <fullName evidence="7">4-hydroxy-3-methylbut-2-en-1-yl diphosphate synthase (flavodoxin)</fullName>
        <ecNumber evidence="7">1.17.7.3</ecNumber>
    </recommendedName>
    <alternativeName>
        <fullName evidence="7">1-hydroxy-2-methyl-2-(E)-butenyl 4-diphosphate synthase</fullName>
    </alternativeName>
</protein>
<dbReference type="GO" id="GO:0141197">
    <property type="term" value="F:4-hydroxy-3-methylbut-2-enyl-diphosphate synthase activity (flavodoxin)"/>
    <property type="evidence" value="ECO:0007669"/>
    <property type="project" value="UniProtKB-EC"/>
</dbReference>
<comment type="function">
    <text evidence="7">Converts 2C-methyl-D-erythritol 2,4-cyclodiphosphate (ME-2,4cPP) into 1-hydroxy-2-methyl-2-(E)-butenyl 4-diphosphate.</text>
</comment>
<dbReference type="EMBL" id="DVLF01000157">
    <property type="protein sequence ID" value="HIT50363.1"/>
    <property type="molecule type" value="Genomic_DNA"/>
</dbReference>
<evidence type="ECO:0000256" key="5">
    <source>
        <dbReference type="ARBA" id="ARBA00023014"/>
    </source>
</evidence>
<evidence type="ECO:0000256" key="4">
    <source>
        <dbReference type="ARBA" id="ARBA00023004"/>
    </source>
</evidence>
<dbReference type="Pfam" id="PF04551">
    <property type="entry name" value="GcpE"/>
    <property type="match status" value="1"/>
</dbReference>
<comment type="similarity">
    <text evidence="7">Belongs to the IspG family.</text>
</comment>
<dbReference type="EC" id="1.17.7.3" evidence="7"/>
<reference evidence="10" key="1">
    <citation type="submission" date="2020-10" db="EMBL/GenBank/DDBJ databases">
        <authorList>
            <person name="Gilroy R."/>
        </authorList>
    </citation>
    <scope>NUCLEOTIDE SEQUENCE</scope>
    <source>
        <strain evidence="10">ChiW17-6978</strain>
    </source>
</reference>
<evidence type="ECO:0000313" key="10">
    <source>
        <dbReference type="EMBL" id="HIT50363.1"/>
    </source>
</evidence>
<comment type="pathway">
    <text evidence="7">Isoprenoid biosynthesis; isopentenyl diphosphate biosynthesis via DXP pathway; isopentenyl diphosphate from 1-deoxy-D-xylulose 5-phosphate: step 5/6.</text>
</comment>
<keyword evidence="2 7" id="KW-0479">Metal-binding</keyword>
<evidence type="ECO:0000256" key="7">
    <source>
        <dbReference type="HAMAP-Rule" id="MF_00159"/>
    </source>
</evidence>
<dbReference type="PIRSF" id="PIRSF004640">
    <property type="entry name" value="IspG"/>
    <property type="match status" value="1"/>
</dbReference>
<dbReference type="SUPFAM" id="SSF56014">
    <property type="entry name" value="Nitrite and sulphite reductase 4Fe-4S domain-like"/>
    <property type="match status" value="1"/>
</dbReference>
<dbReference type="GO" id="GO:0046429">
    <property type="term" value="F:4-hydroxy-3-methylbut-2-en-1-yl diphosphate synthase activity (ferredoxin)"/>
    <property type="evidence" value="ECO:0007669"/>
    <property type="project" value="UniProtKB-UniRule"/>
</dbReference>
<dbReference type="PANTHER" id="PTHR30454">
    <property type="entry name" value="4-HYDROXY-3-METHYLBUT-2-EN-1-YL DIPHOSPHATE SYNTHASE"/>
    <property type="match status" value="1"/>
</dbReference>
<feature type="domain" description="IspG C-terminal" evidence="9">
    <location>
        <begin position="258"/>
        <end position="344"/>
    </location>
</feature>
<keyword evidence="4 7" id="KW-0408">Iron</keyword>
<keyword evidence="1 7" id="KW-0004">4Fe-4S</keyword>
<keyword evidence="5 7" id="KW-0411">Iron-sulfur</keyword>
<dbReference type="GO" id="GO:0051539">
    <property type="term" value="F:4 iron, 4 sulfur cluster binding"/>
    <property type="evidence" value="ECO:0007669"/>
    <property type="project" value="UniProtKB-UniRule"/>
</dbReference>
<dbReference type="GO" id="GO:0005506">
    <property type="term" value="F:iron ion binding"/>
    <property type="evidence" value="ECO:0007669"/>
    <property type="project" value="InterPro"/>
</dbReference>
<dbReference type="Pfam" id="PF26540">
    <property type="entry name" value="GcpE_C"/>
    <property type="match status" value="1"/>
</dbReference>
<comment type="catalytic activity">
    <reaction evidence="7">
        <text>(2E)-4-hydroxy-3-methylbut-2-enyl diphosphate + oxidized [flavodoxin] + H2O + 2 H(+) = 2-C-methyl-D-erythritol 2,4-cyclic diphosphate + reduced [flavodoxin]</text>
        <dbReference type="Rhea" id="RHEA:43604"/>
        <dbReference type="Rhea" id="RHEA-COMP:10622"/>
        <dbReference type="Rhea" id="RHEA-COMP:10623"/>
        <dbReference type="ChEBI" id="CHEBI:15377"/>
        <dbReference type="ChEBI" id="CHEBI:15378"/>
        <dbReference type="ChEBI" id="CHEBI:57618"/>
        <dbReference type="ChEBI" id="CHEBI:58210"/>
        <dbReference type="ChEBI" id="CHEBI:58483"/>
        <dbReference type="ChEBI" id="CHEBI:128753"/>
        <dbReference type="EC" id="1.17.7.3"/>
    </reaction>
</comment>
<dbReference type="InterPro" id="IPR004588">
    <property type="entry name" value="IspG_bac-typ"/>
</dbReference>
<feature type="binding site" evidence="7">
    <location>
        <position position="264"/>
    </location>
    <ligand>
        <name>[4Fe-4S] cluster</name>
        <dbReference type="ChEBI" id="CHEBI:49883"/>
    </ligand>
</feature>
<gene>
    <name evidence="7 10" type="primary">ispG</name>
    <name evidence="10" type="synonym">gcpE</name>
    <name evidence="10" type="ORF">IAD46_04990</name>
</gene>
<feature type="domain" description="IspG TIM-barrel" evidence="8">
    <location>
        <begin position="7"/>
        <end position="242"/>
    </location>
</feature>
<sequence length="346" mass="38233">MITRENTRSFLIKNLPYGGNRHIYIQSMCNTKTKDVDATVAQILELERYGCEIVRVAIYDKDDALAVQTIQSRIHIPLVADIHFDAELALTCIQQGIDKIRLNPGNISDYDKIKKIVTACKEKKIPIRIGVNAGSLPKDISKPTAKNMIEAARRHIKILEDLDFFDISLSLKASRIDLTVEAYRLAAEAFPYPLHVGITEAGTSFKGLIKSSIGIAEILNLGIGNTIRVSLTDEPKKEVLAAKEILKELHLINNVPSLTSCPTCGRTQWNMIPIAQAVEEYLNTVQKEIHVAVMGCAVNGPGEAKEADLGIAGGNHEALLFKKGKIVKKIKEEDILEVLKKEIDAF</sequence>
<dbReference type="Proteomes" id="UP000886758">
    <property type="component" value="Unassembled WGS sequence"/>
</dbReference>
<feature type="binding site" evidence="7">
    <location>
        <position position="303"/>
    </location>
    <ligand>
        <name>[4Fe-4S] cluster</name>
        <dbReference type="ChEBI" id="CHEBI:49883"/>
    </ligand>
</feature>
<dbReference type="Gene3D" id="3.20.20.20">
    <property type="entry name" value="Dihydropteroate synthase-like"/>
    <property type="match status" value="1"/>
</dbReference>
<evidence type="ECO:0000259" key="9">
    <source>
        <dbReference type="Pfam" id="PF26540"/>
    </source>
</evidence>
<proteinExistence type="inferred from homology"/>
<reference evidence="10" key="2">
    <citation type="journal article" date="2021" name="PeerJ">
        <title>Extensive microbial diversity within the chicken gut microbiome revealed by metagenomics and culture.</title>
        <authorList>
            <person name="Gilroy R."/>
            <person name="Ravi A."/>
            <person name="Getino M."/>
            <person name="Pursley I."/>
            <person name="Horton D.L."/>
            <person name="Alikhan N.F."/>
            <person name="Baker D."/>
            <person name="Gharbi K."/>
            <person name="Hall N."/>
            <person name="Watson M."/>
            <person name="Adriaenssens E.M."/>
            <person name="Foster-Nyarko E."/>
            <person name="Jarju S."/>
            <person name="Secka A."/>
            <person name="Antonio M."/>
            <person name="Oren A."/>
            <person name="Chaudhuri R.R."/>
            <person name="La Ragione R."/>
            <person name="Hildebrand F."/>
            <person name="Pallen M.J."/>
        </authorList>
    </citation>
    <scope>NUCLEOTIDE SEQUENCE</scope>
    <source>
        <strain evidence="10">ChiW17-6978</strain>
    </source>
</reference>
<organism evidence="10 11">
    <name type="scientific">Candidatus Pelethenecus faecipullorum</name>
    <dbReference type="NCBI Taxonomy" id="2840900"/>
    <lineage>
        <taxon>Bacteria</taxon>
        <taxon>Bacillati</taxon>
        <taxon>Mycoplasmatota</taxon>
        <taxon>Mollicutes</taxon>
        <taxon>Candidatus Pelethenecus</taxon>
    </lineage>
</organism>
<dbReference type="Gene3D" id="3.30.413.10">
    <property type="entry name" value="Sulfite Reductase Hemoprotein, domain 1"/>
    <property type="match status" value="1"/>
</dbReference>
<dbReference type="HAMAP" id="MF_00159">
    <property type="entry name" value="IspG"/>
    <property type="match status" value="1"/>
</dbReference>
<keyword evidence="6 7" id="KW-0414">Isoprene biosynthesis</keyword>
<dbReference type="GO" id="GO:0019288">
    <property type="term" value="P:isopentenyl diphosphate biosynthetic process, methylerythritol 4-phosphate pathway"/>
    <property type="evidence" value="ECO:0007669"/>
    <property type="project" value="UniProtKB-UniRule"/>
</dbReference>
<dbReference type="InterPro" id="IPR011005">
    <property type="entry name" value="Dihydropteroate_synth-like_sf"/>
</dbReference>
<dbReference type="InterPro" id="IPR058579">
    <property type="entry name" value="IspG_C"/>
</dbReference>
<comment type="cofactor">
    <cofactor evidence="7">
        <name>[4Fe-4S] cluster</name>
        <dbReference type="ChEBI" id="CHEBI:49883"/>
    </cofactor>
    <text evidence="7">Binds 1 [4Fe-4S] cluster.</text>
</comment>
<evidence type="ECO:0000313" key="11">
    <source>
        <dbReference type="Proteomes" id="UP000886758"/>
    </source>
</evidence>
<dbReference type="NCBIfam" id="NF001540">
    <property type="entry name" value="PRK00366.1"/>
    <property type="match status" value="1"/>
</dbReference>
<evidence type="ECO:0000256" key="2">
    <source>
        <dbReference type="ARBA" id="ARBA00022723"/>
    </source>
</evidence>
<evidence type="ECO:0000256" key="6">
    <source>
        <dbReference type="ARBA" id="ARBA00023229"/>
    </source>
</evidence>
<evidence type="ECO:0000256" key="3">
    <source>
        <dbReference type="ARBA" id="ARBA00023002"/>
    </source>
</evidence>
<dbReference type="FunFam" id="3.20.20.20:FF:000001">
    <property type="entry name" value="4-hydroxy-3-methylbut-2-en-1-yl diphosphate synthase (flavodoxin)"/>
    <property type="match status" value="1"/>
</dbReference>
<feature type="binding site" evidence="7">
    <location>
        <position position="261"/>
    </location>
    <ligand>
        <name>[4Fe-4S] cluster</name>
        <dbReference type="ChEBI" id="CHEBI:49883"/>
    </ligand>
</feature>
<comment type="caution">
    <text evidence="10">The sequence shown here is derived from an EMBL/GenBank/DDBJ whole genome shotgun (WGS) entry which is preliminary data.</text>
</comment>
<dbReference type="InterPro" id="IPR058578">
    <property type="entry name" value="IspG_TIM"/>
</dbReference>
<keyword evidence="3 7" id="KW-0560">Oxidoreductase</keyword>
<dbReference type="GO" id="GO:0016114">
    <property type="term" value="P:terpenoid biosynthetic process"/>
    <property type="evidence" value="ECO:0007669"/>
    <property type="project" value="InterPro"/>
</dbReference>
<dbReference type="SUPFAM" id="SSF51717">
    <property type="entry name" value="Dihydropteroate synthetase-like"/>
    <property type="match status" value="1"/>
</dbReference>